<organism evidence="2 3">
    <name type="scientific">Melanomma pulvis-pyrius CBS 109.77</name>
    <dbReference type="NCBI Taxonomy" id="1314802"/>
    <lineage>
        <taxon>Eukaryota</taxon>
        <taxon>Fungi</taxon>
        <taxon>Dikarya</taxon>
        <taxon>Ascomycota</taxon>
        <taxon>Pezizomycotina</taxon>
        <taxon>Dothideomycetes</taxon>
        <taxon>Pleosporomycetidae</taxon>
        <taxon>Pleosporales</taxon>
        <taxon>Melanommataceae</taxon>
        <taxon>Melanomma</taxon>
    </lineage>
</organism>
<gene>
    <name evidence="2" type="ORF">K505DRAFT_319104</name>
</gene>
<reference evidence="2" key="1">
    <citation type="journal article" date="2020" name="Stud. Mycol.">
        <title>101 Dothideomycetes genomes: a test case for predicting lifestyles and emergence of pathogens.</title>
        <authorList>
            <person name="Haridas S."/>
            <person name="Albert R."/>
            <person name="Binder M."/>
            <person name="Bloem J."/>
            <person name="Labutti K."/>
            <person name="Salamov A."/>
            <person name="Andreopoulos B."/>
            <person name="Baker S."/>
            <person name="Barry K."/>
            <person name="Bills G."/>
            <person name="Bluhm B."/>
            <person name="Cannon C."/>
            <person name="Castanera R."/>
            <person name="Culley D."/>
            <person name="Daum C."/>
            <person name="Ezra D."/>
            <person name="Gonzalez J."/>
            <person name="Henrissat B."/>
            <person name="Kuo A."/>
            <person name="Liang C."/>
            <person name="Lipzen A."/>
            <person name="Lutzoni F."/>
            <person name="Magnuson J."/>
            <person name="Mondo S."/>
            <person name="Nolan M."/>
            <person name="Ohm R."/>
            <person name="Pangilinan J."/>
            <person name="Park H.-J."/>
            <person name="Ramirez L."/>
            <person name="Alfaro M."/>
            <person name="Sun H."/>
            <person name="Tritt A."/>
            <person name="Yoshinaga Y."/>
            <person name="Zwiers L.-H."/>
            <person name="Turgeon B."/>
            <person name="Goodwin S."/>
            <person name="Spatafora J."/>
            <person name="Crous P."/>
            <person name="Grigoriev I."/>
        </authorList>
    </citation>
    <scope>NUCLEOTIDE SEQUENCE</scope>
    <source>
        <strain evidence="2">CBS 109.77</strain>
    </source>
</reference>
<keyword evidence="3" id="KW-1185">Reference proteome</keyword>
<accession>A0A6A6WQ96</accession>
<dbReference type="EMBL" id="MU002572">
    <property type="protein sequence ID" value="KAF2786027.1"/>
    <property type="molecule type" value="Genomic_DNA"/>
</dbReference>
<name>A0A6A6WQ96_9PLEO</name>
<evidence type="ECO:0000313" key="2">
    <source>
        <dbReference type="EMBL" id="KAF2786027.1"/>
    </source>
</evidence>
<dbReference type="OrthoDB" id="5363415at2759"/>
<dbReference type="InterPro" id="IPR018858">
    <property type="entry name" value="DUF2458"/>
</dbReference>
<feature type="region of interest" description="Disordered" evidence="1">
    <location>
        <begin position="31"/>
        <end position="85"/>
    </location>
</feature>
<evidence type="ECO:0000256" key="1">
    <source>
        <dbReference type="SAM" id="MobiDB-lite"/>
    </source>
</evidence>
<proteinExistence type="predicted"/>
<dbReference type="AlphaFoldDB" id="A0A6A6WQ96"/>
<protein>
    <submittedName>
        <fullName evidence="2">Uncharacterized protein</fullName>
    </submittedName>
</protein>
<dbReference type="Proteomes" id="UP000799757">
    <property type="component" value="Unassembled WGS sequence"/>
</dbReference>
<evidence type="ECO:0000313" key="3">
    <source>
        <dbReference type="Proteomes" id="UP000799757"/>
    </source>
</evidence>
<dbReference type="Pfam" id="PF10454">
    <property type="entry name" value="DUF2458"/>
    <property type="match status" value="1"/>
</dbReference>
<sequence>MAEANDGANLDLAQILQTLANLQAMPNIVEQDQPQPYDPSRMLPAQSASIPEHGGAIPALASYGQDQTHRQPPPGPPQSRTMTPSIDPSTIIEWKHGLRCVNKIASHNPHFEATIQKLIKDQERNVTDWAAGRDRLNEEQAAKRENEQKYRAAVSLPGVLDGTAPLRTPEREQQEHDQYIQKVYRASRQMVASHSTTLKGLGVPFFGVNPELVVTDGTEPSERIDGKISKNQVLELQRKMLNHLMEMYGD</sequence>